<evidence type="ECO:0000256" key="5">
    <source>
        <dbReference type="SAM" id="Phobius"/>
    </source>
</evidence>
<evidence type="ECO:0000256" key="3">
    <source>
        <dbReference type="ARBA" id="ARBA00022989"/>
    </source>
</evidence>
<evidence type="ECO:0000256" key="1">
    <source>
        <dbReference type="ARBA" id="ARBA00004167"/>
    </source>
</evidence>
<organism evidence="7 8">
    <name type="scientific">Piscirickettsia litoralis</name>
    <dbReference type="NCBI Taxonomy" id="1891921"/>
    <lineage>
        <taxon>Bacteria</taxon>
        <taxon>Pseudomonadati</taxon>
        <taxon>Pseudomonadota</taxon>
        <taxon>Gammaproteobacteria</taxon>
        <taxon>Thiotrichales</taxon>
        <taxon>Piscirickettsiaceae</taxon>
        <taxon>Piscirickettsia</taxon>
    </lineage>
</organism>
<dbReference type="SUPFAM" id="SSF111369">
    <property type="entry name" value="HlyD-like secretion proteins"/>
    <property type="match status" value="1"/>
</dbReference>
<evidence type="ECO:0000259" key="6">
    <source>
        <dbReference type="Pfam" id="PF25919"/>
    </source>
</evidence>
<sequence>MYKISRKLFSLYKTYVLLIILVGIVVIYYSSGYIFVYNNDAYMKADVTKIASSVSGVINKVYVRNNEYVERGQVLVALDNQPFKLAVAKAQASLSQLSYEKSVLLTKEKDQKENYLVQESKFKVSQQEFNRYSMLHQKNIISSALFDQYQNSLSSDKEALINSKSLYQNSIKQEAVLSSQIKEYQNSLSLQKYYLSNATIRAPHDGYVNNLNAYSGEYIKKGDVLFGIVAKKNWRVIANIKETNLVNIYPGKTVWVHLASAPWRFFERES</sequence>
<keyword evidence="8" id="KW-1185">Reference proteome</keyword>
<dbReference type="Gene3D" id="1.10.287.470">
    <property type="entry name" value="Helix hairpin bin"/>
    <property type="match status" value="1"/>
</dbReference>
<keyword evidence="3 5" id="KW-1133">Transmembrane helix</keyword>
<accession>A0ABX2ZZ54</accession>
<feature type="domain" description="CusB-like barrel-sandwich hybrid" evidence="6">
    <location>
        <begin position="49"/>
        <end position="228"/>
    </location>
</feature>
<evidence type="ECO:0000313" key="8">
    <source>
        <dbReference type="Proteomes" id="UP000094329"/>
    </source>
</evidence>
<dbReference type="Gene3D" id="2.40.50.100">
    <property type="match status" value="1"/>
</dbReference>
<comment type="caution">
    <text evidence="7">The sequence shown here is derived from an EMBL/GenBank/DDBJ whole genome shotgun (WGS) entry which is preliminary data.</text>
</comment>
<dbReference type="InterPro" id="IPR058790">
    <property type="entry name" value="BSH_CusB"/>
</dbReference>
<dbReference type="Proteomes" id="UP000094329">
    <property type="component" value="Unassembled WGS sequence"/>
</dbReference>
<name>A0ABX2ZZ54_9GAMM</name>
<evidence type="ECO:0000313" key="7">
    <source>
        <dbReference type="EMBL" id="ODN41490.1"/>
    </source>
</evidence>
<dbReference type="InterPro" id="IPR050739">
    <property type="entry name" value="MFP"/>
</dbReference>
<evidence type="ECO:0000256" key="4">
    <source>
        <dbReference type="ARBA" id="ARBA00023136"/>
    </source>
</evidence>
<dbReference type="EMBL" id="MDTU01000002">
    <property type="protein sequence ID" value="ODN41490.1"/>
    <property type="molecule type" value="Genomic_DNA"/>
</dbReference>
<keyword evidence="2 5" id="KW-0812">Transmembrane</keyword>
<evidence type="ECO:0000256" key="2">
    <source>
        <dbReference type="ARBA" id="ARBA00022692"/>
    </source>
</evidence>
<feature type="transmembrane region" description="Helical" evidence="5">
    <location>
        <begin position="12"/>
        <end position="36"/>
    </location>
</feature>
<protein>
    <recommendedName>
        <fullName evidence="6">CusB-like barrel-sandwich hybrid domain-containing protein</fullName>
    </recommendedName>
</protein>
<dbReference type="Gene3D" id="2.40.30.170">
    <property type="match status" value="1"/>
</dbReference>
<proteinExistence type="predicted"/>
<dbReference type="Pfam" id="PF25919">
    <property type="entry name" value="BSH_CusB"/>
    <property type="match status" value="1"/>
</dbReference>
<comment type="subcellular location">
    <subcellularLocation>
        <location evidence="1">Membrane</location>
        <topology evidence="1">Single-pass membrane protein</topology>
    </subcellularLocation>
</comment>
<reference evidence="7 8" key="1">
    <citation type="submission" date="2016-08" db="EMBL/GenBank/DDBJ databases">
        <title>Draft genome sequence of Candidatus Piscirickettsia litoralis, from seawater.</title>
        <authorList>
            <person name="Wan X."/>
            <person name="Lee A.J."/>
            <person name="Hou S."/>
            <person name="Donachie S.P."/>
        </authorList>
    </citation>
    <scope>NUCLEOTIDE SEQUENCE [LARGE SCALE GENOMIC DNA]</scope>
    <source>
        <strain evidence="7 8">Y2</strain>
    </source>
</reference>
<keyword evidence="4 5" id="KW-0472">Membrane</keyword>
<dbReference type="PANTHER" id="PTHR30386:SF26">
    <property type="entry name" value="TRANSPORT PROTEIN COMB"/>
    <property type="match status" value="1"/>
</dbReference>
<dbReference type="PANTHER" id="PTHR30386">
    <property type="entry name" value="MEMBRANE FUSION SUBUNIT OF EMRAB-TOLC MULTIDRUG EFFLUX PUMP"/>
    <property type="match status" value="1"/>
</dbReference>
<gene>
    <name evidence="7" type="ORF">BGC07_15360</name>
</gene>